<sequence>MDPLAAAMASAPNTKEDPPPIDALNLSMDSVPPNNREDSLPEDARSRSEQTPSTVLQSESESASSSISDGSGSNSESNELPADPLKIVTRSGRVVQPTNQNCETGSKSKEEAKNDINNGKDEIPVSEESDDDEDTNEWMKFNQVRIHLIKLKPIMPVF</sequence>
<protein>
    <submittedName>
        <fullName evidence="2">Uncharacterized protein</fullName>
    </submittedName>
</protein>
<reference evidence="2" key="1">
    <citation type="submission" date="2022-10" db="EMBL/GenBank/DDBJ databases">
        <title>Puccinia triticina Genome sequencing and assembly.</title>
        <authorList>
            <person name="Li C."/>
        </authorList>
    </citation>
    <scope>NUCLEOTIDE SEQUENCE</scope>
    <source>
        <strain evidence="2">Pt15</strain>
    </source>
</reference>
<dbReference type="Proteomes" id="UP001164743">
    <property type="component" value="Chromosome 12A"/>
</dbReference>
<keyword evidence="3" id="KW-1185">Reference proteome</keyword>
<organism evidence="2 3">
    <name type="scientific">Puccinia triticina</name>
    <dbReference type="NCBI Taxonomy" id="208348"/>
    <lineage>
        <taxon>Eukaryota</taxon>
        <taxon>Fungi</taxon>
        <taxon>Dikarya</taxon>
        <taxon>Basidiomycota</taxon>
        <taxon>Pucciniomycotina</taxon>
        <taxon>Pucciniomycetes</taxon>
        <taxon>Pucciniales</taxon>
        <taxon>Pucciniaceae</taxon>
        <taxon>Puccinia</taxon>
    </lineage>
</organism>
<feature type="compositionally biased region" description="Polar residues" evidence="1">
    <location>
        <begin position="96"/>
        <end position="105"/>
    </location>
</feature>
<feature type="compositionally biased region" description="Basic and acidic residues" evidence="1">
    <location>
        <begin position="35"/>
        <end position="48"/>
    </location>
</feature>
<proteinExistence type="predicted"/>
<feature type="compositionally biased region" description="Acidic residues" evidence="1">
    <location>
        <begin position="124"/>
        <end position="136"/>
    </location>
</feature>
<dbReference type="GeneID" id="77803077"/>
<feature type="region of interest" description="Disordered" evidence="1">
    <location>
        <begin position="1"/>
        <end position="136"/>
    </location>
</feature>
<evidence type="ECO:0000313" key="2">
    <source>
        <dbReference type="EMBL" id="WAQ90570.1"/>
    </source>
</evidence>
<name>A0ABY7D0Y7_9BASI</name>
<dbReference type="EMBL" id="CP110432">
    <property type="protein sequence ID" value="WAQ90570.1"/>
    <property type="molecule type" value="Genomic_DNA"/>
</dbReference>
<feature type="compositionally biased region" description="Basic and acidic residues" evidence="1">
    <location>
        <begin position="106"/>
        <end position="123"/>
    </location>
</feature>
<accession>A0ABY7D0Y7</accession>
<evidence type="ECO:0000313" key="3">
    <source>
        <dbReference type="Proteomes" id="UP001164743"/>
    </source>
</evidence>
<feature type="compositionally biased region" description="Low complexity" evidence="1">
    <location>
        <begin position="58"/>
        <end position="79"/>
    </location>
</feature>
<evidence type="ECO:0000256" key="1">
    <source>
        <dbReference type="SAM" id="MobiDB-lite"/>
    </source>
</evidence>
<gene>
    <name evidence="2" type="ORF">PtA15_12A560</name>
</gene>
<dbReference type="RefSeq" id="XP_053026125.1">
    <property type="nucleotide sequence ID" value="XM_053162182.1"/>
</dbReference>